<organism evidence="2 3">
    <name type="scientific">Fictibacillus marinisediminis</name>
    <dbReference type="NCBI Taxonomy" id="2878389"/>
    <lineage>
        <taxon>Bacteria</taxon>
        <taxon>Bacillati</taxon>
        <taxon>Bacillota</taxon>
        <taxon>Bacilli</taxon>
        <taxon>Bacillales</taxon>
        <taxon>Fictibacillaceae</taxon>
        <taxon>Fictibacillus</taxon>
    </lineage>
</organism>
<dbReference type="PANTHER" id="PTHR43777">
    <property type="entry name" value="MOLYBDENUM COFACTOR CYTIDYLYLTRANSFERASE"/>
    <property type="match status" value="1"/>
</dbReference>
<comment type="caution">
    <text evidence="2">The sequence shown here is derived from an EMBL/GenBank/DDBJ whole genome shotgun (WGS) entry which is preliminary data.</text>
</comment>
<dbReference type="Proteomes" id="UP001139011">
    <property type="component" value="Unassembled WGS sequence"/>
</dbReference>
<dbReference type="EMBL" id="JAIWJX010000002">
    <property type="protein sequence ID" value="MCK6258240.1"/>
    <property type="molecule type" value="Genomic_DNA"/>
</dbReference>
<feature type="domain" description="MobA-like NTP transferase" evidence="1">
    <location>
        <begin position="8"/>
        <end position="174"/>
    </location>
</feature>
<dbReference type="Gene3D" id="3.90.550.10">
    <property type="entry name" value="Spore Coat Polysaccharide Biosynthesis Protein SpsA, Chain A"/>
    <property type="match status" value="1"/>
</dbReference>
<dbReference type="InterPro" id="IPR029044">
    <property type="entry name" value="Nucleotide-diphossugar_trans"/>
</dbReference>
<dbReference type="Pfam" id="PF12804">
    <property type="entry name" value="NTP_transf_3"/>
    <property type="match status" value="1"/>
</dbReference>
<sequence length="220" mass="25113">MREGKIVAIFLAAGSSQRMGFQKLWLRLGQKCLGNWAFRAALQSLIDHIIVVTRENDRLDWMDSSFFKSPYRQKWSQVTCKNSVQGQSASLVAGVKKAEELLPNGIIVLLADQPLITKEMINELILCFKKESPIAFVAACHKNCLRPPVIFSKHLAAQVKRITGDHGARHIYRNKKYLNGKIIHYNNPSLFADVDTEEDYIEIKKLMKRGGWKWSTLEKV</sequence>
<dbReference type="InterPro" id="IPR025877">
    <property type="entry name" value="MobA-like_NTP_Trfase"/>
</dbReference>
<gene>
    <name evidence="2" type="ORF">LCY76_16835</name>
</gene>
<dbReference type="RefSeq" id="WP_248253573.1">
    <property type="nucleotide sequence ID" value="NZ_JAIWJX010000002.1"/>
</dbReference>
<proteinExistence type="predicted"/>
<accession>A0A9X1XFR5</accession>
<dbReference type="SUPFAM" id="SSF53448">
    <property type="entry name" value="Nucleotide-diphospho-sugar transferases"/>
    <property type="match status" value="1"/>
</dbReference>
<dbReference type="AlphaFoldDB" id="A0A9X1XFR5"/>
<protein>
    <submittedName>
        <fullName evidence="2">Nucleotidyltransferase family protein</fullName>
    </submittedName>
</protein>
<dbReference type="PANTHER" id="PTHR43777:SF1">
    <property type="entry name" value="MOLYBDENUM COFACTOR CYTIDYLYLTRANSFERASE"/>
    <property type="match status" value="1"/>
</dbReference>
<dbReference type="GO" id="GO:0016779">
    <property type="term" value="F:nucleotidyltransferase activity"/>
    <property type="evidence" value="ECO:0007669"/>
    <property type="project" value="UniProtKB-ARBA"/>
</dbReference>
<name>A0A9X1XFR5_9BACL</name>
<evidence type="ECO:0000313" key="2">
    <source>
        <dbReference type="EMBL" id="MCK6258240.1"/>
    </source>
</evidence>
<reference evidence="2" key="1">
    <citation type="submission" date="2021-09" db="EMBL/GenBank/DDBJ databases">
        <title>Genome analysis of Fictibacillus sp. KIGAM418 isolated from marine sediment.</title>
        <authorList>
            <person name="Seo M.-J."/>
            <person name="Cho E.-S."/>
            <person name="Hwang C.Y."/>
        </authorList>
    </citation>
    <scope>NUCLEOTIDE SEQUENCE</scope>
    <source>
        <strain evidence="2">KIGAM418</strain>
    </source>
</reference>
<dbReference type="CDD" id="cd04182">
    <property type="entry name" value="GT_2_like_f"/>
    <property type="match status" value="1"/>
</dbReference>
<evidence type="ECO:0000313" key="3">
    <source>
        <dbReference type="Proteomes" id="UP001139011"/>
    </source>
</evidence>
<keyword evidence="3" id="KW-1185">Reference proteome</keyword>
<evidence type="ECO:0000259" key="1">
    <source>
        <dbReference type="Pfam" id="PF12804"/>
    </source>
</evidence>